<feature type="region of interest" description="Disordered" evidence="7">
    <location>
        <begin position="1"/>
        <end position="70"/>
    </location>
</feature>
<protein>
    <submittedName>
        <fullName evidence="9">SFRICE_007242</fullName>
    </submittedName>
</protein>
<dbReference type="SUPFAM" id="SSF56672">
    <property type="entry name" value="DNA/RNA polymerases"/>
    <property type="match status" value="1"/>
</dbReference>
<dbReference type="CDD" id="cd03714">
    <property type="entry name" value="RT_DIRS1"/>
    <property type="match status" value="1"/>
</dbReference>
<dbReference type="InterPro" id="IPR052055">
    <property type="entry name" value="Hepadnavirus_pol/RT"/>
</dbReference>
<evidence type="ECO:0000256" key="5">
    <source>
        <dbReference type="ARBA" id="ARBA00022801"/>
    </source>
</evidence>
<dbReference type="EMBL" id="ODYU01000053">
    <property type="protein sequence ID" value="SOQ34171.1"/>
    <property type="molecule type" value="Genomic_DNA"/>
</dbReference>
<dbReference type="InterPro" id="IPR043502">
    <property type="entry name" value="DNA/RNA_pol_sf"/>
</dbReference>
<evidence type="ECO:0000256" key="4">
    <source>
        <dbReference type="ARBA" id="ARBA00022759"/>
    </source>
</evidence>
<evidence type="ECO:0000256" key="1">
    <source>
        <dbReference type="ARBA" id="ARBA00022679"/>
    </source>
</evidence>
<name>A0A2H1V008_SPOFR</name>
<dbReference type="OrthoDB" id="7483379at2759"/>
<feature type="domain" description="Reverse transcriptase" evidence="8">
    <location>
        <begin position="437"/>
        <end position="620"/>
    </location>
</feature>
<evidence type="ECO:0000256" key="3">
    <source>
        <dbReference type="ARBA" id="ARBA00022722"/>
    </source>
</evidence>
<keyword evidence="5" id="KW-0378">Hydrolase</keyword>
<evidence type="ECO:0000313" key="9">
    <source>
        <dbReference type="EMBL" id="SOQ34171.1"/>
    </source>
</evidence>
<dbReference type="InterPro" id="IPR043128">
    <property type="entry name" value="Rev_trsase/Diguanyl_cyclase"/>
</dbReference>
<dbReference type="Pfam" id="PF00078">
    <property type="entry name" value="RVT_1"/>
    <property type="match status" value="1"/>
</dbReference>
<dbReference type="GO" id="GO:0016787">
    <property type="term" value="F:hydrolase activity"/>
    <property type="evidence" value="ECO:0007669"/>
    <property type="project" value="UniProtKB-KW"/>
</dbReference>
<keyword evidence="1" id="KW-0808">Transferase</keyword>
<dbReference type="Gene3D" id="3.10.10.10">
    <property type="entry name" value="HIV Type 1 Reverse Transcriptase, subunit A, domain 1"/>
    <property type="match status" value="1"/>
</dbReference>
<feature type="compositionally biased region" description="Polar residues" evidence="7">
    <location>
        <begin position="930"/>
        <end position="944"/>
    </location>
</feature>
<evidence type="ECO:0000256" key="6">
    <source>
        <dbReference type="ARBA" id="ARBA00022918"/>
    </source>
</evidence>
<dbReference type="Gene3D" id="3.30.70.270">
    <property type="match status" value="1"/>
</dbReference>
<dbReference type="InterPro" id="IPR041373">
    <property type="entry name" value="RT_RNaseH"/>
</dbReference>
<feature type="compositionally biased region" description="Basic residues" evidence="7">
    <location>
        <begin position="46"/>
        <end position="63"/>
    </location>
</feature>
<dbReference type="PANTHER" id="PTHR33050:SF7">
    <property type="entry name" value="RIBONUCLEASE H"/>
    <property type="match status" value="1"/>
</dbReference>
<proteinExistence type="predicted"/>
<dbReference type="PROSITE" id="PS50878">
    <property type="entry name" value="RT_POL"/>
    <property type="match status" value="1"/>
</dbReference>
<accession>A0A2H1V008</accession>
<keyword evidence="3" id="KW-0540">Nuclease</keyword>
<dbReference type="CDD" id="cd09275">
    <property type="entry name" value="RNase_HI_RT_DIRS1"/>
    <property type="match status" value="1"/>
</dbReference>
<keyword evidence="6" id="KW-0695">RNA-directed DNA polymerase</keyword>
<dbReference type="InterPro" id="IPR000477">
    <property type="entry name" value="RT_dom"/>
</dbReference>
<organism evidence="9">
    <name type="scientific">Spodoptera frugiperda</name>
    <name type="common">Fall armyworm</name>
    <dbReference type="NCBI Taxonomy" id="7108"/>
    <lineage>
        <taxon>Eukaryota</taxon>
        <taxon>Metazoa</taxon>
        <taxon>Ecdysozoa</taxon>
        <taxon>Arthropoda</taxon>
        <taxon>Hexapoda</taxon>
        <taxon>Insecta</taxon>
        <taxon>Pterygota</taxon>
        <taxon>Neoptera</taxon>
        <taxon>Endopterygota</taxon>
        <taxon>Lepidoptera</taxon>
        <taxon>Glossata</taxon>
        <taxon>Ditrysia</taxon>
        <taxon>Noctuoidea</taxon>
        <taxon>Noctuidae</taxon>
        <taxon>Amphipyrinae</taxon>
        <taxon>Spodoptera</taxon>
    </lineage>
</organism>
<gene>
    <name evidence="9" type="ORF">SFRICE_007242</name>
</gene>
<reference evidence="9" key="1">
    <citation type="submission" date="2016-07" db="EMBL/GenBank/DDBJ databases">
        <authorList>
            <person name="Bretaudeau A."/>
        </authorList>
    </citation>
    <scope>NUCLEOTIDE SEQUENCE</scope>
    <source>
        <strain evidence="9">Rice</strain>
        <tissue evidence="9">Whole body</tissue>
    </source>
</reference>
<dbReference type="Pfam" id="PF17917">
    <property type="entry name" value="RT_RNaseH"/>
    <property type="match status" value="1"/>
</dbReference>
<sequence>MDDQVDVSAAEPQVVAGPSGRTRKRNVSSSSSSTTSSSSSSSSSPKRTKRSRRSRRKKNKRARQSNSTLGKLIKEVQELREQVFVNNTHNACHDGLSVCSGVSGELYDQHFEEQTECPNVDDKNSQLDFTFDIETKLKEPSVPKTPENLLKMLLDVQRLGSSAWSEVRYSDTQKLYNHSPGFIDLDTNEEIKMYDTLRHLAHADKSYAAITFCILKQKESLQEAIRNLLLWAKNTQVNYDNLSGKVEELFQKDLLQLVCGHRAESIEMRRDAITTQIRDPLVKASLNRIPPTSTHLFSPDLFATALEKAGGVRKAFWPPKSESHTRSNQEAHFTTVARGPIEEVTEVEDVQAIQKVLEGTKNVTNNDSIRFRAGQLAHYRSKWTEMGAPEIVLKLIQGYRIPFIKKPPLIYPNLINGPFQTPVSKEMSAIIDKMKSQGILKVVQLSPSFVSPLFLTPKPDGSSRPIFNLKMLNKFVKAQPFHLINMYRIPDFLQPQDRMCKIDLSQAYFHLKISKSHRRFLRLIYNQELLEMTCLPFGLSTAPKTFSILTNWIAQILRERWDIRIIVYLDDYLIVNQNAHVLRDHVQITLDTLQDLGWQVNFEKSVLYPQKTITYLGILWNPWDNLKSLPKEKTFSLIKKVSSVLDQGMISVKELQKITGLLNFASYVVPRGRLNHRQLLMFMNSLPDHASKSYPLTQNVQNELEWWIRNCQASTPLHYPPPVHFLTTDASNHGWGAQLNNLAVSGNWSQEEQTLHSNQKEMLAILRALEDNAHLLRNSSILIQCDNRTAVSYLRNEGGTKSLPLIELTYRILNLLDQCQIHFSIHHLPGKMAPNASLYANDICKVGNPNNRFVCLGDSSRSLQLCIPRPERPTSPVSRCIQCPLELFTCVDISTPILNSKSPNTPKSIDRDILNSSTTMGQGILARRPQSPSTSSAANSTQVTDAPDRHIDGASTPTSTENRPRSLEMWGWSEAVETWTPEQRLLLKNSWRKSTLKTYEVAWKRWTSWSMSKNIDMHNPTVRGAPKPASRTVIAGWVKTLFKEAGIIATPGSTRSAVASKSWLENHPLDEILSRGNWQSAKTFQNFYRREVIRSGDSNLNVSELFNPVN</sequence>
<evidence type="ECO:0000256" key="2">
    <source>
        <dbReference type="ARBA" id="ARBA00022695"/>
    </source>
</evidence>
<dbReference type="AlphaFoldDB" id="A0A2H1V008"/>
<dbReference type="GO" id="GO:0003964">
    <property type="term" value="F:RNA-directed DNA polymerase activity"/>
    <property type="evidence" value="ECO:0007669"/>
    <property type="project" value="UniProtKB-KW"/>
</dbReference>
<dbReference type="PANTHER" id="PTHR33050">
    <property type="entry name" value="REVERSE TRANSCRIPTASE DOMAIN-CONTAINING PROTEIN"/>
    <property type="match status" value="1"/>
</dbReference>
<evidence type="ECO:0000256" key="7">
    <source>
        <dbReference type="SAM" id="MobiDB-lite"/>
    </source>
</evidence>
<feature type="compositionally biased region" description="Low complexity" evidence="7">
    <location>
        <begin position="27"/>
        <end position="45"/>
    </location>
</feature>
<dbReference type="GO" id="GO:0004519">
    <property type="term" value="F:endonuclease activity"/>
    <property type="evidence" value="ECO:0007669"/>
    <property type="project" value="UniProtKB-KW"/>
</dbReference>
<evidence type="ECO:0000259" key="8">
    <source>
        <dbReference type="PROSITE" id="PS50878"/>
    </source>
</evidence>
<keyword evidence="4" id="KW-0255">Endonuclease</keyword>
<feature type="region of interest" description="Disordered" evidence="7">
    <location>
        <begin position="924"/>
        <end position="966"/>
    </location>
</feature>
<keyword evidence="2" id="KW-0548">Nucleotidyltransferase</keyword>